<organism evidence="1">
    <name type="scientific">Culex pipiens</name>
    <name type="common">House mosquito</name>
    <dbReference type="NCBI Taxonomy" id="7175"/>
    <lineage>
        <taxon>Eukaryota</taxon>
        <taxon>Metazoa</taxon>
        <taxon>Ecdysozoa</taxon>
        <taxon>Arthropoda</taxon>
        <taxon>Hexapoda</taxon>
        <taxon>Insecta</taxon>
        <taxon>Pterygota</taxon>
        <taxon>Neoptera</taxon>
        <taxon>Endopterygota</taxon>
        <taxon>Diptera</taxon>
        <taxon>Nematocera</taxon>
        <taxon>Culicoidea</taxon>
        <taxon>Culicidae</taxon>
        <taxon>Culicinae</taxon>
        <taxon>Culicini</taxon>
        <taxon>Culex</taxon>
        <taxon>Culex</taxon>
    </lineage>
</organism>
<evidence type="ECO:0000313" key="1">
    <source>
        <dbReference type="EMBL" id="CAG6443518.1"/>
    </source>
</evidence>
<reference evidence="1" key="1">
    <citation type="submission" date="2021-05" db="EMBL/GenBank/DDBJ databases">
        <authorList>
            <person name="Alioto T."/>
            <person name="Alioto T."/>
            <person name="Gomez Garrido J."/>
        </authorList>
    </citation>
    <scope>NUCLEOTIDE SEQUENCE</scope>
</reference>
<sequence>MATHIKSESELLRLNWIIRQKRGVFSRNCGRIISKTMGIIVCFSPPLPHFFLSICKTFFLWMMTDPHRGMLMMVNEDPEMSEETRESPGVWRRSTACCSYGEHFLCEV</sequence>
<dbReference type="EMBL" id="HBUE01000402">
    <property type="protein sequence ID" value="CAG6443510.1"/>
    <property type="molecule type" value="Transcribed_RNA"/>
</dbReference>
<protein>
    <submittedName>
        <fullName evidence="1">(northern house mosquito) hypothetical protein</fullName>
    </submittedName>
</protein>
<dbReference type="EMBL" id="HBUE01000414">
    <property type="protein sequence ID" value="CAG6443518.1"/>
    <property type="molecule type" value="Transcribed_RNA"/>
</dbReference>
<name>A0A8D8ERG3_CULPI</name>
<proteinExistence type="predicted"/>
<accession>A0A8D8ERG3</accession>
<dbReference type="AlphaFoldDB" id="A0A8D8ERG3"/>